<dbReference type="Proteomes" id="UP000000374">
    <property type="component" value="Chromosome"/>
</dbReference>
<feature type="transmembrane region" description="Helical" evidence="9">
    <location>
        <begin position="988"/>
        <end position="1010"/>
    </location>
</feature>
<dbReference type="PANTHER" id="PTHR32063">
    <property type="match status" value="1"/>
</dbReference>
<dbReference type="FunFam" id="1.20.1640.10:FF:000001">
    <property type="entry name" value="Efflux pump membrane transporter"/>
    <property type="match status" value="1"/>
</dbReference>
<evidence type="ECO:0000256" key="4">
    <source>
        <dbReference type="ARBA" id="ARBA00022519"/>
    </source>
</evidence>
<feature type="transmembrane region" description="Helical" evidence="9">
    <location>
        <begin position="431"/>
        <end position="451"/>
    </location>
</feature>
<dbReference type="AlphaFoldDB" id="A1WK79"/>
<dbReference type="Gene3D" id="3.30.70.1440">
    <property type="entry name" value="Multidrug efflux transporter AcrB pore domain"/>
    <property type="match status" value="1"/>
</dbReference>
<feature type="transmembrane region" description="Helical" evidence="9">
    <location>
        <begin position="925"/>
        <end position="951"/>
    </location>
</feature>
<feature type="transmembrane region" description="Helical" evidence="9">
    <location>
        <begin position="463"/>
        <end position="490"/>
    </location>
</feature>
<name>A1WK79_VEREI</name>
<organism evidence="10 11">
    <name type="scientific">Verminephrobacter eiseniae (strain EF01-2)</name>
    <dbReference type="NCBI Taxonomy" id="391735"/>
    <lineage>
        <taxon>Bacteria</taxon>
        <taxon>Pseudomonadati</taxon>
        <taxon>Pseudomonadota</taxon>
        <taxon>Betaproteobacteria</taxon>
        <taxon>Burkholderiales</taxon>
        <taxon>Comamonadaceae</taxon>
        <taxon>Verminephrobacter</taxon>
    </lineage>
</organism>
<dbReference type="OrthoDB" id="9042683at2"/>
<dbReference type="SUPFAM" id="SSF82693">
    <property type="entry name" value="Multidrug efflux transporter AcrB pore domain, PN1, PN2, PC1 and PC2 subdomains"/>
    <property type="match status" value="3"/>
</dbReference>
<keyword evidence="6 9" id="KW-1133">Transmembrane helix</keyword>
<reference evidence="11" key="1">
    <citation type="submission" date="2006-12" db="EMBL/GenBank/DDBJ databases">
        <title>Complete sequence of chromosome 1 of Verminephrobacter eiseniae EF01-2.</title>
        <authorList>
            <person name="Copeland A."/>
            <person name="Lucas S."/>
            <person name="Lapidus A."/>
            <person name="Barry K."/>
            <person name="Detter J.C."/>
            <person name="Glavina del Rio T."/>
            <person name="Dalin E."/>
            <person name="Tice H."/>
            <person name="Pitluck S."/>
            <person name="Chertkov O."/>
            <person name="Brettin T."/>
            <person name="Bruce D."/>
            <person name="Han C."/>
            <person name="Tapia R."/>
            <person name="Gilna P."/>
            <person name="Schmutz J."/>
            <person name="Larimer F."/>
            <person name="Land M."/>
            <person name="Hauser L."/>
            <person name="Kyrpides N."/>
            <person name="Kim E."/>
            <person name="Stahl D."/>
            <person name="Richardson P."/>
        </authorList>
    </citation>
    <scope>NUCLEOTIDE SEQUENCE [LARGE SCALE GENOMIC DNA]</scope>
    <source>
        <strain evidence="11">EF01-2</strain>
    </source>
</reference>
<evidence type="ECO:0000256" key="8">
    <source>
        <dbReference type="SAM" id="MobiDB-lite"/>
    </source>
</evidence>
<dbReference type="PRINTS" id="PR00702">
    <property type="entry name" value="ACRIFLAVINRP"/>
</dbReference>
<keyword evidence="3" id="KW-1003">Cell membrane</keyword>
<feature type="region of interest" description="Disordered" evidence="8">
    <location>
        <begin position="1050"/>
        <end position="1089"/>
    </location>
</feature>
<evidence type="ECO:0000313" key="11">
    <source>
        <dbReference type="Proteomes" id="UP000000374"/>
    </source>
</evidence>
<feature type="transmembrane region" description="Helical" evidence="9">
    <location>
        <begin position="886"/>
        <end position="905"/>
    </location>
</feature>
<keyword evidence="7 9" id="KW-0472">Membrane</keyword>
<keyword evidence="2" id="KW-0813">Transport</keyword>
<evidence type="ECO:0000256" key="2">
    <source>
        <dbReference type="ARBA" id="ARBA00022448"/>
    </source>
</evidence>
<feature type="transmembrane region" description="Helical" evidence="9">
    <location>
        <begin position="1016"/>
        <end position="1042"/>
    </location>
</feature>
<dbReference type="HOGENOM" id="CLU_002755_1_2_4"/>
<dbReference type="eggNOG" id="COG0841">
    <property type="taxonomic scope" value="Bacteria"/>
</dbReference>
<feature type="transmembrane region" description="Helical" evidence="9">
    <location>
        <begin position="527"/>
        <end position="550"/>
    </location>
</feature>
<feature type="transmembrane region" description="Helical" evidence="9">
    <location>
        <begin position="336"/>
        <end position="353"/>
    </location>
</feature>
<dbReference type="FunFam" id="3.30.70.1430:FF:000001">
    <property type="entry name" value="Efflux pump membrane transporter"/>
    <property type="match status" value="1"/>
</dbReference>
<dbReference type="GeneID" id="76460852"/>
<feature type="compositionally biased region" description="Polar residues" evidence="8">
    <location>
        <begin position="1080"/>
        <end position="1089"/>
    </location>
</feature>
<feature type="transmembrane region" description="Helical" evidence="9">
    <location>
        <begin position="12"/>
        <end position="32"/>
    </location>
</feature>
<dbReference type="SUPFAM" id="SSF82866">
    <property type="entry name" value="Multidrug efflux transporter AcrB transmembrane domain"/>
    <property type="match status" value="2"/>
</dbReference>
<evidence type="ECO:0000256" key="3">
    <source>
        <dbReference type="ARBA" id="ARBA00022475"/>
    </source>
</evidence>
<proteinExistence type="predicted"/>
<dbReference type="InterPro" id="IPR001036">
    <property type="entry name" value="Acrflvin-R"/>
</dbReference>
<dbReference type="Gene3D" id="3.30.70.1430">
    <property type="entry name" value="Multidrug efflux transporter AcrB pore domain"/>
    <property type="match status" value="2"/>
</dbReference>
<accession>A1WK79</accession>
<dbReference type="SUPFAM" id="SSF82714">
    <property type="entry name" value="Multidrug efflux transporter AcrB TolC docking domain, DN and DC subdomains"/>
    <property type="match status" value="2"/>
</dbReference>
<dbReference type="Pfam" id="PF00873">
    <property type="entry name" value="ACR_tran"/>
    <property type="match status" value="1"/>
</dbReference>
<dbReference type="GO" id="GO:0005886">
    <property type="term" value="C:plasma membrane"/>
    <property type="evidence" value="ECO:0007669"/>
    <property type="project" value="UniProtKB-SubCell"/>
</dbReference>
<evidence type="ECO:0000256" key="7">
    <source>
        <dbReference type="ARBA" id="ARBA00023136"/>
    </source>
</evidence>
<keyword evidence="11" id="KW-1185">Reference proteome</keyword>
<gene>
    <name evidence="10" type="ordered locus">Veis_2288</name>
</gene>
<keyword evidence="5 9" id="KW-0812">Transmembrane</keyword>
<dbReference type="KEGG" id="vei:Veis_2288"/>
<evidence type="ECO:0000313" key="10">
    <source>
        <dbReference type="EMBL" id="ABM58036.1"/>
    </source>
</evidence>
<dbReference type="InterPro" id="IPR027463">
    <property type="entry name" value="AcrB_DN_DC_subdom"/>
</dbReference>
<comment type="subcellular location">
    <subcellularLocation>
        <location evidence="1">Cell inner membrane</location>
        <topology evidence="1">Multi-pass membrane protein</topology>
    </subcellularLocation>
</comment>
<dbReference type="Gene3D" id="1.20.1640.10">
    <property type="entry name" value="Multidrug efflux transporter AcrB transmembrane domain"/>
    <property type="match status" value="2"/>
</dbReference>
<evidence type="ECO:0000256" key="5">
    <source>
        <dbReference type="ARBA" id="ARBA00022692"/>
    </source>
</evidence>
<protein>
    <submittedName>
        <fullName evidence="10">Acriflavin resistance protein</fullName>
    </submittedName>
</protein>
<dbReference type="PANTHER" id="PTHR32063:SF34">
    <property type="entry name" value="MULTIDRUG RESISTANCE PROTEIN MDTC"/>
    <property type="match status" value="1"/>
</dbReference>
<dbReference type="STRING" id="391735.Veis_2288"/>
<evidence type="ECO:0000256" key="6">
    <source>
        <dbReference type="ARBA" id="ARBA00022989"/>
    </source>
</evidence>
<sequence length="1089" mass="115419">MNLSRPFVQRPVATVLLTVGVALAGMAAFFVLPVAPLPQVDYPAISVSASMPGASPETMASTVTTPLERRLGLIAGVNEMTSVSANGTARVSLQFDLDRDTDAAARAVQAAINAARVDLPATLRSNPVYRKRSNAATPAIILALTSRTRTPGQIYDAASNIVNQRLSQVDGVGEVEIGGGSLPAVRVELLPLALSRYGISAEDVRAAIQAANADRPKGAIEGSGRRLQVYTPQPARQAAQYESLVIAWRNGAAVRLGDVARLEDGVENNRTLGLFNGQPAIIVLVTRQPQANIIEMVDAVRALLPDLQAQLPQDITLDVVSDSTRSIRSSLHEIELTLLLSLVLVVLVVGLFLRQLRAALIPAVATVVSLLGTLGLMYLLGFGLDNLSLMALTVATGFVIDDAIVVLENTTRHIEAGIDRMQAALQGAREVGFTVLSISLSLVAVFIPLLFMDGQVGRLFREFAITLSAAVMISLLVSLTTTPMMCAWLLPNRAHDPTRDPPPSRLARWAERGYQWVLRGYAHSLDWALASKALVLLILLAVIGLNVYLFSRIPKGYFPEQDNGQINAGLRADQSISSQALGRKLRQAVDIIRKDPAVDAVVGFSGGSRAGGGFMFVNLKPLGQRSDSTPVVIARLRPQLNQIAGLRVFLNPVQELRMGGRSSNSTYQYTLKSDNLADLKHWATRLAERLKTEPRLQDVDTDQADNGVQTHVEVDRDSAARLGVSASAVDSALYNAFGQRSVATIYGDLNQYAVIMEWAPEYQQGPTALADVQVASSPAGADAVPGTAANPGLRGGSRGQVISTAAVTMVPQQAIARVFEQAAPTSVSHQDGELATTISFNLDPGISLGQARDAIAQAEADIAMPTNVRGSFQGTALSAQRSQGQLLLLIIAAIVVIYIVLGILYESLVHPITVLTTLPSAGVGAVLALLLFDMQFTVIALIGVFLLIGIVKKNAIMVIDFALEAERSRSLSAQQAVREACLLRFRPILMTTLAAALGALPLAIGFGQGAPLRQPLGVAIIGGLLASQLLTLLTTPVVYVLLDKLRRPAPGEHGRGTAPGPGPGMAADGAWRPGSALPAHNTSHSGRGG</sequence>
<dbReference type="Gene3D" id="3.30.2090.10">
    <property type="entry name" value="Multidrug efflux transporter AcrB TolC docking domain, DN and DC subdomains"/>
    <property type="match status" value="2"/>
</dbReference>
<evidence type="ECO:0000256" key="1">
    <source>
        <dbReference type="ARBA" id="ARBA00004429"/>
    </source>
</evidence>
<keyword evidence="4" id="KW-0997">Cell inner membrane</keyword>
<dbReference type="Gene3D" id="3.30.70.1320">
    <property type="entry name" value="Multidrug efflux transporter AcrB pore domain like"/>
    <property type="match status" value="1"/>
</dbReference>
<dbReference type="RefSeq" id="WP_011810039.1">
    <property type="nucleotide sequence ID" value="NC_008786.1"/>
</dbReference>
<dbReference type="EMBL" id="CP000542">
    <property type="protein sequence ID" value="ABM58036.1"/>
    <property type="molecule type" value="Genomic_DNA"/>
</dbReference>
<dbReference type="GO" id="GO:0042910">
    <property type="term" value="F:xenobiotic transmembrane transporter activity"/>
    <property type="evidence" value="ECO:0007669"/>
    <property type="project" value="TreeGrafter"/>
</dbReference>
<evidence type="ECO:0000256" key="9">
    <source>
        <dbReference type="SAM" id="Phobius"/>
    </source>
</evidence>
<feature type="transmembrane region" description="Helical" evidence="9">
    <location>
        <begin position="360"/>
        <end position="380"/>
    </location>
</feature>